<proteinExistence type="inferred from homology"/>
<dbReference type="GO" id="GO:0005840">
    <property type="term" value="C:ribosome"/>
    <property type="evidence" value="ECO:0007669"/>
    <property type="project" value="UniProtKB-KW"/>
</dbReference>
<dbReference type="PANTHER" id="PTHR21569">
    <property type="entry name" value="RIBOSOMAL PROTEIN S9"/>
    <property type="match status" value="1"/>
</dbReference>
<dbReference type="InterPro" id="IPR020574">
    <property type="entry name" value="Ribosomal_uS9_CS"/>
</dbReference>
<evidence type="ECO:0000313" key="7">
    <source>
        <dbReference type="Proteomes" id="UP001565368"/>
    </source>
</evidence>
<keyword evidence="2 4" id="KW-0689">Ribosomal protein</keyword>
<feature type="compositionally biased region" description="Polar residues" evidence="5">
    <location>
        <begin position="28"/>
        <end position="39"/>
    </location>
</feature>
<dbReference type="Proteomes" id="UP001565368">
    <property type="component" value="Unassembled WGS sequence"/>
</dbReference>
<evidence type="ECO:0000256" key="5">
    <source>
        <dbReference type="SAM" id="MobiDB-lite"/>
    </source>
</evidence>
<keyword evidence="3 4" id="KW-0687">Ribonucleoprotein</keyword>
<evidence type="ECO:0000256" key="2">
    <source>
        <dbReference type="ARBA" id="ARBA00022980"/>
    </source>
</evidence>
<evidence type="ECO:0000313" key="6">
    <source>
        <dbReference type="EMBL" id="KAL1413410.1"/>
    </source>
</evidence>
<evidence type="ECO:0000256" key="3">
    <source>
        <dbReference type="ARBA" id="ARBA00023274"/>
    </source>
</evidence>
<dbReference type="GeneID" id="95982219"/>
<organism evidence="6 7">
    <name type="scientific">Vanrija albida</name>
    <dbReference type="NCBI Taxonomy" id="181172"/>
    <lineage>
        <taxon>Eukaryota</taxon>
        <taxon>Fungi</taxon>
        <taxon>Dikarya</taxon>
        <taxon>Basidiomycota</taxon>
        <taxon>Agaricomycotina</taxon>
        <taxon>Tremellomycetes</taxon>
        <taxon>Trichosporonales</taxon>
        <taxon>Trichosporonaceae</taxon>
        <taxon>Vanrija</taxon>
    </lineage>
</organism>
<dbReference type="Pfam" id="PF00380">
    <property type="entry name" value="Ribosomal_S9"/>
    <property type="match status" value="1"/>
</dbReference>
<keyword evidence="7" id="KW-1185">Reference proteome</keyword>
<evidence type="ECO:0000256" key="1">
    <source>
        <dbReference type="ARBA" id="ARBA00005251"/>
    </source>
</evidence>
<dbReference type="InterPro" id="IPR020568">
    <property type="entry name" value="Ribosomal_Su5_D2-typ_SF"/>
</dbReference>
<dbReference type="PANTHER" id="PTHR21569:SF1">
    <property type="entry name" value="SMALL RIBOSOMAL SUBUNIT PROTEIN US9M"/>
    <property type="match status" value="1"/>
</dbReference>
<comment type="caution">
    <text evidence="6">The sequence shown here is derived from an EMBL/GenBank/DDBJ whole genome shotgun (WGS) entry which is preliminary data.</text>
</comment>
<dbReference type="RefSeq" id="XP_069213354.1">
    <property type="nucleotide sequence ID" value="XM_069349810.1"/>
</dbReference>
<name>A0ABR3QFA9_9TREE</name>
<accession>A0ABR3QFA9</accession>
<dbReference type="EMBL" id="JBBXJM010000001">
    <property type="protein sequence ID" value="KAL1413410.1"/>
    <property type="molecule type" value="Genomic_DNA"/>
</dbReference>
<dbReference type="Gene3D" id="3.30.230.10">
    <property type="match status" value="1"/>
</dbReference>
<gene>
    <name evidence="6" type="primary">MRPS9</name>
    <name evidence="6" type="ORF">Q8F55_001176</name>
</gene>
<reference evidence="6 7" key="1">
    <citation type="submission" date="2023-08" db="EMBL/GenBank/DDBJ databases">
        <title>Annotated Genome Sequence of Vanrija albida AlHP1.</title>
        <authorList>
            <person name="Herzog R."/>
        </authorList>
    </citation>
    <scope>NUCLEOTIDE SEQUENCE [LARGE SCALE GENOMIC DNA]</scope>
    <source>
        <strain evidence="6 7">AlHP1</strain>
    </source>
</reference>
<evidence type="ECO:0000256" key="4">
    <source>
        <dbReference type="RuleBase" id="RU003815"/>
    </source>
</evidence>
<feature type="region of interest" description="Disordered" evidence="5">
    <location>
        <begin position="27"/>
        <end position="49"/>
    </location>
</feature>
<dbReference type="InterPro" id="IPR000754">
    <property type="entry name" value="Ribosomal_uS9"/>
</dbReference>
<dbReference type="PROSITE" id="PS00360">
    <property type="entry name" value="RIBOSOMAL_S9"/>
    <property type="match status" value="1"/>
</dbReference>
<dbReference type="SUPFAM" id="SSF54211">
    <property type="entry name" value="Ribosomal protein S5 domain 2-like"/>
    <property type="match status" value="1"/>
</dbReference>
<comment type="similarity">
    <text evidence="1 4">Belongs to the universal ribosomal protein uS9 family.</text>
</comment>
<dbReference type="InterPro" id="IPR014721">
    <property type="entry name" value="Ribsml_uS5_D2-typ_fold_subgr"/>
</dbReference>
<protein>
    <submittedName>
        <fullName evidence="6">37S ribosomal protein S9, mitochondrial</fullName>
    </submittedName>
</protein>
<sequence>MTAPATRALRLTSALAPLARAAVAGSSRHASTFTPSGSNRPPVRQGRPDSQFFFTAKEGLSDATYKLEAVLAAAERTLRNQHIWPLPKELPYLQPSPTAWLQAGALPFRTRSHSDYRLFIELLNKFHHMAHVAEQAGSHDVAATLEAATLPYQQAKMKIERERLAAKKAAKAAGEVKGIDELGRSYAMGRRKEAHARVWLVPSAAGRAALDQPALEGDETSAVPQAEILINHLPLAMHFNRHQDREAVLRPFRLSGLLGAYNVFALVRGGGNSGQAGALNVAVARALAQIRPDAHGVLHNDRSLSRDPRMVERKHTGLAKARKRYTWVKR</sequence>